<dbReference type="SMART" id="SM00355">
    <property type="entry name" value="ZnF_C2H2"/>
    <property type="match status" value="5"/>
</dbReference>
<feature type="compositionally biased region" description="Low complexity" evidence="6">
    <location>
        <begin position="84"/>
        <end position="102"/>
    </location>
</feature>
<dbReference type="EMBL" id="JAPTSV010000009">
    <property type="protein sequence ID" value="KAJ1524602.1"/>
    <property type="molecule type" value="Genomic_DNA"/>
</dbReference>
<dbReference type="GO" id="GO:0005634">
    <property type="term" value="C:nucleus"/>
    <property type="evidence" value="ECO:0007669"/>
    <property type="project" value="TreeGrafter"/>
</dbReference>
<organism evidence="8 9">
    <name type="scientific">Megalurothrips usitatus</name>
    <name type="common">bean blossom thrips</name>
    <dbReference type="NCBI Taxonomy" id="439358"/>
    <lineage>
        <taxon>Eukaryota</taxon>
        <taxon>Metazoa</taxon>
        <taxon>Ecdysozoa</taxon>
        <taxon>Arthropoda</taxon>
        <taxon>Hexapoda</taxon>
        <taxon>Insecta</taxon>
        <taxon>Pterygota</taxon>
        <taxon>Neoptera</taxon>
        <taxon>Paraneoptera</taxon>
        <taxon>Thysanoptera</taxon>
        <taxon>Terebrantia</taxon>
        <taxon>Thripoidea</taxon>
        <taxon>Thripidae</taxon>
        <taxon>Megalurothrips</taxon>
    </lineage>
</organism>
<dbReference type="GO" id="GO:0008270">
    <property type="term" value="F:zinc ion binding"/>
    <property type="evidence" value="ECO:0007669"/>
    <property type="project" value="UniProtKB-KW"/>
</dbReference>
<dbReference type="Gene3D" id="3.30.160.60">
    <property type="entry name" value="Classic Zinc Finger"/>
    <property type="match status" value="1"/>
</dbReference>
<dbReference type="PROSITE" id="PS50157">
    <property type="entry name" value="ZINC_FINGER_C2H2_2"/>
    <property type="match status" value="1"/>
</dbReference>
<keyword evidence="2" id="KW-0677">Repeat</keyword>
<accession>A0AAV7XJ23</accession>
<evidence type="ECO:0000256" key="1">
    <source>
        <dbReference type="ARBA" id="ARBA00022723"/>
    </source>
</evidence>
<keyword evidence="4" id="KW-0862">Zinc</keyword>
<dbReference type="PANTHER" id="PTHR24403:SF67">
    <property type="entry name" value="FI01116P-RELATED"/>
    <property type="match status" value="1"/>
</dbReference>
<evidence type="ECO:0000256" key="6">
    <source>
        <dbReference type="SAM" id="MobiDB-lite"/>
    </source>
</evidence>
<evidence type="ECO:0000256" key="5">
    <source>
        <dbReference type="PROSITE-ProRule" id="PRU00042"/>
    </source>
</evidence>
<feature type="domain" description="C2H2-type" evidence="7">
    <location>
        <begin position="359"/>
        <end position="387"/>
    </location>
</feature>
<keyword evidence="3 5" id="KW-0863">Zinc-finger</keyword>
<evidence type="ECO:0000259" key="7">
    <source>
        <dbReference type="PROSITE" id="PS50157"/>
    </source>
</evidence>
<dbReference type="PROSITE" id="PS00028">
    <property type="entry name" value="ZINC_FINGER_C2H2_1"/>
    <property type="match status" value="2"/>
</dbReference>
<protein>
    <recommendedName>
        <fullName evidence="7">C2H2-type domain-containing protein</fullName>
    </recommendedName>
</protein>
<evidence type="ECO:0000256" key="3">
    <source>
        <dbReference type="ARBA" id="ARBA00022771"/>
    </source>
</evidence>
<reference evidence="8" key="1">
    <citation type="submission" date="2022-12" db="EMBL/GenBank/DDBJ databases">
        <title>Chromosome-level genome assembly of the bean flower thrips Megalurothrips usitatus.</title>
        <authorList>
            <person name="Ma L."/>
            <person name="Liu Q."/>
            <person name="Li H."/>
            <person name="Cai W."/>
        </authorList>
    </citation>
    <scope>NUCLEOTIDE SEQUENCE</scope>
    <source>
        <strain evidence="8">Cailab_2022a</strain>
    </source>
</reference>
<evidence type="ECO:0000256" key="4">
    <source>
        <dbReference type="ARBA" id="ARBA00022833"/>
    </source>
</evidence>
<name>A0AAV7XJ23_9NEOP</name>
<dbReference type="Proteomes" id="UP001075354">
    <property type="component" value="Chromosome 9"/>
</dbReference>
<dbReference type="AlphaFoldDB" id="A0AAV7XJ23"/>
<proteinExistence type="predicted"/>
<evidence type="ECO:0000313" key="9">
    <source>
        <dbReference type="Proteomes" id="UP001075354"/>
    </source>
</evidence>
<keyword evidence="9" id="KW-1185">Reference proteome</keyword>
<comment type="caution">
    <text evidence="8">The sequence shown here is derived from an EMBL/GenBank/DDBJ whole genome shotgun (WGS) entry which is preliminary data.</text>
</comment>
<sequence length="387" mass="39908">MPVSDAANIISIKVSPHSASSFSPSSDVIQELPRGGGAYSVWPAAKGTLPASVEFTGGCGCAAGAPAAEGVRVLVRTAAAPAGPGSACAPAGSADPADSPAAEPAPPFWDAAVHLESPGPSNVAVGMYEFPPVPVRAPTPPPESPCGSKAEPVDNRAPAPLLELGFPTGAATTAAVPGDVSGAPQQGRCRYVHCAARPASWEEYGRHLAAAHGLAGLCPQCLEEHPGAHGSDFACHLCPARFPCLGGLEGHRSSYHWLPVPGRGDGPPTVRPTSDLFVRASASQGPRGAEPLVKCPYGKCLYGATSFYSWGDQVSHFRAAHVAEGRDPALVCGRCLAQLPSAEAMDRHAEKHGRVAGQFECAVCGAQFFRDAVLRQHMRCMHMPGQD</sequence>
<evidence type="ECO:0000313" key="8">
    <source>
        <dbReference type="EMBL" id="KAJ1524602.1"/>
    </source>
</evidence>
<dbReference type="InterPro" id="IPR050688">
    <property type="entry name" value="Zinc_finger/UBP_domain"/>
</dbReference>
<keyword evidence="1" id="KW-0479">Metal-binding</keyword>
<dbReference type="InterPro" id="IPR013087">
    <property type="entry name" value="Znf_C2H2_type"/>
</dbReference>
<feature type="region of interest" description="Disordered" evidence="6">
    <location>
        <begin position="84"/>
        <end position="104"/>
    </location>
</feature>
<evidence type="ECO:0000256" key="2">
    <source>
        <dbReference type="ARBA" id="ARBA00022737"/>
    </source>
</evidence>
<gene>
    <name evidence="8" type="ORF">ONE63_011086</name>
</gene>
<dbReference type="GO" id="GO:0045944">
    <property type="term" value="P:positive regulation of transcription by RNA polymerase II"/>
    <property type="evidence" value="ECO:0007669"/>
    <property type="project" value="TreeGrafter"/>
</dbReference>
<dbReference type="PANTHER" id="PTHR24403">
    <property type="entry name" value="ZINC FINGER PROTEIN"/>
    <property type="match status" value="1"/>
</dbReference>